<dbReference type="InterPro" id="IPR011249">
    <property type="entry name" value="Metalloenz_LuxS/M16"/>
</dbReference>
<dbReference type="AlphaFoldDB" id="A0A6G7YRV8"/>
<feature type="chain" id="PRO_5026097143" evidence="9">
    <location>
        <begin position="30"/>
        <end position="950"/>
    </location>
</feature>
<keyword evidence="4" id="KW-0479">Metal-binding</keyword>
<dbReference type="GO" id="GO:0004222">
    <property type="term" value="F:metalloendopeptidase activity"/>
    <property type="evidence" value="ECO:0007669"/>
    <property type="project" value="InterPro"/>
</dbReference>
<sequence>MNIQRRRFRRVFLSATALACALYVSPALAGTGSNPWGVPYTDVTPDPSIRFGKLPNGMKYAIRRNATPKGTASVRFNFAFGSIAESEKERGLAHFIEHLAFNGSTHVPEGDMIRILQRQGLAFGPDTNASTGFEDTTYMLDLPKTDNERIDTALFLMREVASELKIDQGAVDRERGVVLSERRARDNYQLKRALQGMQFQYPLTPYPNRFPIGTDEVLKTATADTIRDLYRRYYRPENATLIFVGDADPAIIERKIRAKFSDWQPQGPAGAKLDRGRVDLTRPAAVDVFTDPAVETSVALMVMTPWEDPADTRWNRRRQLIQGAAMSLLARRLQEISNRPDSKLIGASAGRSPSRDLGYTASISAAAKDGQWKDALQVAEQELRRALKFGFTASELKVQMSETEGALKRSAERSSTRSNQELANAILAIVEENDFITTPEFRYAFYRETAPSITLDEVNAEFRRLWAGSKPLVFVTDKSAVDKAEVTAALETSRQVAVAAPVDGGDLQFAYQDFGTPGKIVADKTITDLGIRTIRFANNVRLNLKKTDFENGSVRYSVRIAGGMLALPADKPGLPMLINSVFALAGLEKHSIEDLRKITAGHNVQPGLAVAEDALAVQGGTSTEDLPLQLQLTAAYVTAPGYRPEAANRWAGVLPVLEGQRRATAQNVSSFEVPRIIADGDPRFGVPSNEVLTQRTLDEAKAALQPLLQSAPIEIGIVGDFVDAQVIEAVAKTFGALPARDAAAPAYTEQRKARVRRDTTPVTLTHRGTEDQAMVTDVWPATDDDDYQRFVGLDVLTDVLNIMLTETLREELGDTYSPSVGVNASDTFDDFGYIAVGATVAPDKIGAVEDAIRQAVAKLRDAPVDADLLTRARNPTLQRIDRSRRDNGFWLDRVAVAQTEPEDIERIRKQRATYLSVTPAQLQQLARQYMPADREVSIRIVSDKAKLAAT</sequence>
<dbReference type="SUPFAM" id="SSF63411">
    <property type="entry name" value="LuxS/MPP-like metallohydrolase"/>
    <property type="match status" value="4"/>
</dbReference>
<keyword evidence="7" id="KW-0482">Metalloprotease</keyword>
<dbReference type="Pfam" id="PF05193">
    <property type="entry name" value="Peptidase_M16_C"/>
    <property type="match status" value="2"/>
</dbReference>
<evidence type="ECO:0000256" key="9">
    <source>
        <dbReference type="SAM" id="SignalP"/>
    </source>
</evidence>
<keyword evidence="3" id="KW-0645">Protease</keyword>
<reference evidence="12 13" key="1">
    <citation type="submission" date="2020-03" db="EMBL/GenBank/DDBJ databases">
        <title>Sphingomonas sp. nov., isolated from fish.</title>
        <authorList>
            <person name="Hyun D.-W."/>
            <person name="Bae J.-W."/>
        </authorList>
    </citation>
    <scope>NUCLEOTIDE SEQUENCE [LARGE SCALE GENOMIC DNA]</scope>
    <source>
        <strain evidence="12 13">HDW15B</strain>
    </source>
</reference>
<dbReference type="PANTHER" id="PTHR43690:SF17">
    <property type="entry name" value="PROTEIN YHJJ"/>
    <property type="match status" value="1"/>
</dbReference>
<dbReference type="GO" id="GO:0006508">
    <property type="term" value="P:proteolysis"/>
    <property type="evidence" value="ECO:0007669"/>
    <property type="project" value="UniProtKB-KW"/>
</dbReference>
<accession>A0A6G7YRV8</accession>
<evidence type="ECO:0000256" key="1">
    <source>
        <dbReference type="ARBA" id="ARBA00001947"/>
    </source>
</evidence>
<dbReference type="InterPro" id="IPR011765">
    <property type="entry name" value="Pept_M16_N"/>
</dbReference>
<evidence type="ECO:0000256" key="6">
    <source>
        <dbReference type="ARBA" id="ARBA00022833"/>
    </source>
</evidence>
<dbReference type="Proteomes" id="UP000503222">
    <property type="component" value="Chromosome"/>
</dbReference>
<protein>
    <submittedName>
        <fullName evidence="12">Insulinase family protein</fullName>
    </submittedName>
</protein>
<comment type="cofactor">
    <cofactor evidence="1">
        <name>Zn(2+)</name>
        <dbReference type="ChEBI" id="CHEBI:29105"/>
    </cofactor>
</comment>
<dbReference type="GO" id="GO:0046872">
    <property type="term" value="F:metal ion binding"/>
    <property type="evidence" value="ECO:0007669"/>
    <property type="project" value="UniProtKB-KW"/>
</dbReference>
<dbReference type="InterPro" id="IPR007863">
    <property type="entry name" value="Peptidase_M16_C"/>
</dbReference>
<keyword evidence="5" id="KW-0378">Hydrolase</keyword>
<dbReference type="RefSeq" id="WP_166411863.1">
    <property type="nucleotide sequence ID" value="NZ_CP049869.1"/>
</dbReference>
<proteinExistence type="inferred from homology"/>
<organism evidence="12 13">
    <name type="scientific">Sphingomonas piscis</name>
    <dbReference type="NCBI Taxonomy" id="2714943"/>
    <lineage>
        <taxon>Bacteria</taxon>
        <taxon>Pseudomonadati</taxon>
        <taxon>Pseudomonadota</taxon>
        <taxon>Alphaproteobacteria</taxon>
        <taxon>Sphingomonadales</taxon>
        <taxon>Sphingomonadaceae</taxon>
        <taxon>Sphingomonas</taxon>
    </lineage>
</organism>
<dbReference type="Gene3D" id="3.30.830.10">
    <property type="entry name" value="Metalloenzyme, LuxS/M16 peptidase-like"/>
    <property type="match status" value="4"/>
</dbReference>
<evidence type="ECO:0000313" key="12">
    <source>
        <dbReference type="EMBL" id="QIK79476.1"/>
    </source>
</evidence>
<keyword evidence="6" id="KW-0862">Zinc</keyword>
<evidence type="ECO:0000313" key="13">
    <source>
        <dbReference type="Proteomes" id="UP000503222"/>
    </source>
</evidence>
<evidence type="ECO:0000256" key="4">
    <source>
        <dbReference type="ARBA" id="ARBA00022723"/>
    </source>
</evidence>
<keyword evidence="9" id="KW-0732">Signal</keyword>
<dbReference type="KEGG" id="spii:G7077_11750"/>
<dbReference type="InterPro" id="IPR001431">
    <property type="entry name" value="Pept_M16_Zn_BS"/>
</dbReference>
<dbReference type="Pfam" id="PF00675">
    <property type="entry name" value="Peptidase_M16"/>
    <property type="match status" value="1"/>
</dbReference>
<evidence type="ECO:0000256" key="8">
    <source>
        <dbReference type="RuleBase" id="RU004447"/>
    </source>
</evidence>
<name>A0A6G7YRV8_9SPHN</name>
<evidence type="ECO:0000256" key="2">
    <source>
        <dbReference type="ARBA" id="ARBA00007261"/>
    </source>
</evidence>
<feature type="signal peptide" evidence="9">
    <location>
        <begin position="1"/>
        <end position="29"/>
    </location>
</feature>
<evidence type="ECO:0000259" key="10">
    <source>
        <dbReference type="Pfam" id="PF00675"/>
    </source>
</evidence>
<gene>
    <name evidence="12" type="ORF">G7077_11750</name>
</gene>
<evidence type="ECO:0000256" key="5">
    <source>
        <dbReference type="ARBA" id="ARBA00022801"/>
    </source>
</evidence>
<dbReference type="PANTHER" id="PTHR43690">
    <property type="entry name" value="NARDILYSIN"/>
    <property type="match status" value="1"/>
</dbReference>
<dbReference type="InterPro" id="IPR050626">
    <property type="entry name" value="Peptidase_M16"/>
</dbReference>
<evidence type="ECO:0000256" key="7">
    <source>
        <dbReference type="ARBA" id="ARBA00023049"/>
    </source>
</evidence>
<evidence type="ECO:0000256" key="3">
    <source>
        <dbReference type="ARBA" id="ARBA00022670"/>
    </source>
</evidence>
<feature type="domain" description="Peptidase M16 N-terminal" evidence="10">
    <location>
        <begin position="64"/>
        <end position="189"/>
    </location>
</feature>
<evidence type="ECO:0000259" key="11">
    <source>
        <dbReference type="Pfam" id="PF05193"/>
    </source>
</evidence>
<comment type="similarity">
    <text evidence="2 8">Belongs to the peptidase M16 family.</text>
</comment>
<keyword evidence="13" id="KW-1185">Reference proteome</keyword>
<feature type="domain" description="Peptidase M16 C-terminal" evidence="11">
    <location>
        <begin position="221"/>
        <end position="397"/>
    </location>
</feature>
<feature type="domain" description="Peptidase M16 C-terminal" evidence="11">
    <location>
        <begin position="697"/>
        <end position="874"/>
    </location>
</feature>
<dbReference type="EMBL" id="CP049869">
    <property type="protein sequence ID" value="QIK79476.1"/>
    <property type="molecule type" value="Genomic_DNA"/>
</dbReference>
<dbReference type="PROSITE" id="PS00143">
    <property type="entry name" value="INSULINASE"/>
    <property type="match status" value="1"/>
</dbReference>